<dbReference type="OrthoDB" id="573709at2"/>
<evidence type="ECO:0000313" key="2">
    <source>
        <dbReference type="EMBL" id="TPN81729.1"/>
    </source>
</evidence>
<keyword evidence="1" id="KW-1133">Transmembrane helix</keyword>
<name>A0A504J3R3_9FLAO</name>
<sequence>MEKKIKHLELIQNIINRMNSNSFIVKGWSITLITTVLALYISSKNTSFIIITTLIFFSFWIMDGFYISRERMFRDLYATVANKKEDEIDFKMQIHQFNTGNRTWISGIFSKTLLPFYCVLLFGIIMFLVLS</sequence>
<accession>A0A504J3R3</accession>
<evidence type="ECO:0000313" key="3">
    <source>
        <dbReference type="Proteomes" id="UP000315540"/>
    </source>
</evidence>
<organism evidence="2 3">
    <name type="scientific">Aquimarina algicola</name>
    <dbReference type="NCBI Taxonomy" id="2589995"/>
    <lineage>
        <taxon>Bacteria</taxon>
        <taxon>Pseudomonadati</taxon>
        <taxon>Bacteroidota</taxon>
        <taxon>Flavobacteriia</taxon>
        <taxon>Flavobacteriales</taxon>
        <taxon>Flavobacteriaceae</taxon>
        <taxon>Aquimarina</taxon>
    </lineage>
</organism>
<protein>
    <submittedName>
        <fullName evidence="2">Uncharacterized protein</fullName>
    </submittedName>
</protein>
<feature type="transmembrane region" description="Helical" evidence="1">
    <location>
        <begin position="47"/>
        <end position="67"/>
    </location>
</feature>
<keyword evidence="1" id="KW-0472">Membrane</keyword>
<dbReference type="EMBL" id="VFWZ01000010">
    <property type="protein sequence ID" value="TPN81729.1"/>
    <property type="molecule type" value="Genomic_DNA"/>
</dbReference>
<reference evidence="2 3" key="1">
    <citation type="submission" date="2019-06" db="EMBL/GenBank/DDBJ databases">
        <authorList>
            <person name="Meng X."/>
        </authorList>
    </citation>
    <scope>NUCLEOTIDE SEQUENCE [LARGE SCALE GENOMIC DNA]</scope>
    <source>
        <strain evidence="2 3">M625</strain>
    </source>
</reference>
<dbReference type="Proteomes" id="UP000315540">
    <property type="component" value="Unassembled WGS sequence"/>
</dbReference>
<evidence type="ECO:0000256" key="1">
    <source>
        <dbReference type="SAM" id="Phobius"/>
    </source>
</evidence>
<dbReference type="AlphaFoldDB" id="A0A504J3R3"/>
<keyword evidence="1" id="KW-0812">Transmembrane</keyword>
<feature type="transmembrane region" description="Helical" evidence="1">
    <location>
        <begin position="112"/>
        <end position="130"/>
    </location>
</feature>
<dbReference type="RefSeq" id="WP_140597491.1">
    <property type="nucleotide sequence ID" value="NZ_VFWZ01000010.1"/>
</dbReference>
<proteinExistence type="predicted"/>
<keyword evidence="3" id="KW-1185">Reference proteome</keyword>
<feature type="transmembrane region" description="Helical" evidence="1">
    <location>
        <begin position="21"/>
        <end position="41"/>
    </location>
</feature>
<comment type="caution">
    <text evidence="2">The sequence shown here is derived from an EMBL/GenBank/DDBJ whole genome shotgun (WGS) entry which is preliminary data.</text>
</comment>
<gene>
    <name evidence="2" type="ORF">FHK87_24325</name>
</gene>